<evidence type="ECO:0000256" key="2">
    <source>
        <dbReference type="SAM" id="Phobius"/>
    </source>
</evidence>
<reference evidence="4" key="1">
    <citation type="submission" date="2016-06" db="EMBL/GenBank/DDBJ databases">
        <title>First high quality genome sequence of Plasmodium coatneyi using continuous long reads from single molecule, real-time sequencing.</title>
        <authorList>
            <person name="Chien J.-T."/>
            <person name="Pakala S.B."/>
            <person name="Geraldo J.A."/>
            <person name="Lapp S.A."/>
            <person name="Barnwell J.W."/>
            <person name="Kissinger J.C."/>
            <person name="Galinski M.R."/>
            <person name="Humphrey J.C."/>
        </authorList>
    </citation>
    <scope>NUCLEOTIDE SEQUENCE [LARGE SCALE GENOMIC DNA]</scope>
    <source>
        <strain evidence="4">Hackeri</strain>
    </source>
</reference>
<evidence type="ECO:0000313" key="3">
    <source>
        <dbReference type="EMBL" id="ANQ11169.1"/>
    </source>
</evidence>
<dbReference type="KEGG" id="pcot:PCOAH_00052600"/>
<dbReference type="RefSeq" id="XP_019917864.1">
    <property type="nucleotide sequence ID" value="XM_020062040.1"/>
</dbReference>
<dbReference type="Pfam" id="PF05795">
    <property type="entry name" value="Plasmodium_Vir"/>
    <property type="match status" value="1"/>
</dbReference>
<keyword evidence="4" id="KW-1185">Reference proteome</keyword>
<feature type="compositionally biased region" description="Polar residues" evidence="1">
    <location>
        <begin position="279"/>
        <end position="309"/>
    </location>
</feature>
<accession>A0A1B1E8S2</accession>
<sequence>MLPSTEAYQKFNEANNSCTADKNLPTEIDGELPDGVKKGKYADKLKKVWCYVSEENIEESTLSKEQRYGFLYYYIGHMIYDIDEIDDSSFKNIMDKVLGKLKTLPNGSECNVERSPFGKFDFDSERKIYDYYVDYNKVKSELNKDKETPCSEKLVDYLDEVATAYSIIEWRCPIKGTSVNAYCEKFNGEYKELIRDELLKSKCTSEKARGYLRDAEGANAAAAAAISSILGIVGLPVTAFFLHKYNRLPPWISHYFGVGRSSPTRSNRGKRRSGARSWDTLTDNESTIGSTVASTSNLSRTTTDNSTTYNGRPRPSPPGQRGRNNRQQRQRNNINYGRM</sequence>
<dbReference type="AlphaFoldDB" id="A0A1B1E8S2"/>
<keyword evidence="2" id="KW-1133">Transmembrane helix</keyword>
<protein>
    <submittedName>
        <fullName evidence="3">KIR protein</fullName>
    </submittedName>
</protein>
<evidence type="ECO:0000313" key="4">
    <source>
        <dbReference type="Proteomes" id="UP000092716"/>
    </source>
</evidence>
<dbReference type="Proteomes" id="UP000092716">
    <property type="component" value="Chromosome 14"/>
</dbReference>
<dbReference type="EMBL" id="CP016252">
    <property type="protein sequence ID" value="ANQ11169.1"/>
    <property type="molecule type" value="Genomic_DNA"/>
</dbReference>
<dbReference type="VEuPathDB" id="PlasmoDB:PCOAH_00052600"/>
<feature type="transmembrane region" description="Helical" evidence="2">
    <location>
        <begin position="220"/>
        <end position="242"/>
    </location>
</feature>
<proteinExistence type="predicted"/>
<gene>
    <name evidence="3" type="ORF">PCOAH_00052600</name>
</gene>
<evidence type="ECO:0000256" key="1">
    <source>
        <dbReference type="SAM" id="MobiDB-lite"/>
    </source>
</evidence>
<keyword evidence="2" id="KW-0472">Membrane</keyword>
<keyword evidence="2" id="KW-0812">Transmembrane</keyword>
<organism evidence="3 4">
    <name type="scientific">Plasmodium coatneyi</name>
    <dbReference type="NCBI Taxonomy" id="208452"/>
    <lineage>
        <taxon>Eukaryota</taxon>
        <taxon>Sar</taxon>
        <taxon>Alveolata</taxon>
        <taxon>Apicomplexa</taxon>
        <taxon>Aconoidasida</taxon>
        <taxon>Haemosporida</taxon>
        <taxon>Plasmodiidae</taxon>
        <taxon>Plasmodium</taxon>
    </lineage>
</organism>
<feature type="region of interest" description="Disordered" evidence="1">
    <location>
        <begin position="259"/>
        <end position="339"/>
    </location>
</feature>
<dbReference type="InterPro" id="IPR008780">
    <property type="entry name" value="Plasmodium_Vir"/>
</dbReference>
<name>A0A1B1E8S2_9APIC</name>
<dbReference type="GeneID" id="30911994"/>